<evidence type="ECO:0000313" key="16">
    <source>
        <dbReference type="Proteomes" id="UP000048926"/>
    </source>
</evidence>
<dbReference type="EMBL" id="CXST01000003">
    <property type="protein sequence ID" value="CTQ46036.1"/>
    <property type="molecule type" value="Genomic_DNA"/>
</dbReference>
<keyword evidence="16" id="KW-1185">Reference proteome</keyword>
<evidence type="ECO:0000256" key="1">
    <source>
        <dbReference type="ARBA" id="ARBA00001970"/>
    </source>
</evidence>
<evidence type="ECO:0000256" key="3">
    <source>
        <dbReference type="ARBA" id="ARBA00022448"/>
    </source>
</evidence>
<reference evidence="16" key="1">
    <citation type="submission" date="2015-07" db="EMBL/GenBank/DDBJ databases">
        <authorList>
            <person name="Rodrigo-Torres Lidia"/>
            <person name="Arahal R.David."/>
        </authorList>
    </citation>
    <scope>NUCLEOTIDE SEQUENCE [LARGE SCALE GENOMIC DNA]</scope>
    <source>
        <strain evidence="16">CECT 4801</strain>
    </source>
</reference>
<feature type="transmembrane region" description="Helical" evidence="13">
    <location>
        <begin position="85"/>
        <end position="111"/>
    </location>
</feature>
<keyword evidence="7" id="KW-0479">Metal-binding</keyword>
<dbReference type="STRING" id="187304.B0E33_14430"/>
<evidence type="ECO:0000259" key="14">
    <source>
        <dbReference type="Pfam" id="PF01292"/>
    </source>
</evidence>
<keyword evidence="4" id="KW-1003">Cell membrane</keyword>
<feature type="domain" description="Cytochrome b561 bacterial/Ni-hydrogenase" evidence="14">
    <location>
        <begin position="9"/>
        <end position="159"/>
    </location>
</feature>
<evidence type="ECO:0000256" key="2">
    <source>
        <dbReference type="ARBA" id="ARBA00004651"/>
    </source>
</evidence>
<dbReference type="InterPro" id="IPR052168">
    <property type="entry name" value="Cytochrome_b561_oxidase"/>
</dbReference>
<evidence type="ECO:0000256" key="8">
    <source>
        <dbReference type="ARBA" id="ARBA00022982"/>
    </source>
</evidence>
<dbReference type="GO" id="GO:0020037">
    <property type="term" value="F:heme binding"/>
    <property type="evidence" value="ECO:0007669"/>
    <property type="project" value="TreeGrafter"/>
</dbReference>
<dbReference type="PANTHER" id="PTHR30529:SF7">
    <property type="entry name" value="CYTOCHROME B561 BACTERIAL_NI-HYDROGENASE DOMAIN-CONTAINING PROTEIN"/>
    <property type="match status" value="1"/>
</dbReference>
<feature type="transmembrane region" description="Helical" evidence="13">
    <location>
        <begin position="43"/>
        <end position="64"/>
    </location>
</feature>
<comment type="cofactor">
    <cofactor evidence="1">
        <name>heme b</name>
        <dbReference type="ChEBI" id="CHEBI:60344"/>
    </cofactor>
</comment>
<evidence type="ECO:0000313" key="15">
    <source>
        <dbReference type="EMBL" id="CTQ46036.1"/>
    </source>
</evidence>
<dbReference type="PANTHER" id="PTHR30529">
    <property type="entry name" value="CYTOCHROME B561"/>
    <property type="match status" value="1"/>
</dbReference>
<evidence type="ECO:0000256" key="9">
    <source>
        <dbReference type="ARBA" id="ARBA00022989"/>
    </source>
</evidence>
<dbReference type="GO" id="GO:0005886">
    <property type="term" value="C:plasma membrane"/>
    <property type="evidence" value="ECO:0007669"/>
    <property type="project" value="UniProtKB-SubCell"/>
</dbReference>
<dbReference type="GO" id="GO:0022904">
    <property type="term" value="P:respiratory electron transport chain"/>
    <property type="evidence" value="ECO:0007669"/>
    <property type="project" value="InterPro"/>
</dbReference>
<evidence type="ECO:0000256" key="11">
    <source>
        <dbReference type="ARBA" id="ARBA00023136"/>
    </source>
</evidence>
<evidence type="ECO:0000256" key="7">
    <source>
        <dbReference type="ARBA" id="ARBA00022723"/>
    </source>
</evidence>
<keyword evidence="9 13" id="KW-1133">Transmembrane helix</keyword>
<dbReference type="AlphaFoldDB" id="A0A0M6Y7F8"/>
<feature type="transmembrane region" description="Helical" evidence="13">
    <location>
        <begin position="131"/>
        <end position="154"/>
    </location>
</feature>
<comment type="subcellular location">
    <subcellularLocation>
        <location evidence="2">Cell membrane</location>
        <topology evidence="2">Multi-pass membrane protein</topology>
    </subcellularLocation>
</comment>
<dbReference type="SUPFAM" id="SSF81342">
    <property type="entry name" value="Transmembrane di-heme cytochromes"/>
    <property type="match status" value="1"/>
</dbReference>
<keyword evidence="5" id="KW-0349">Heme</keyword>
<keyword evidence="6 13" id="KW-0812">Transmembrane</keyword>
<name>A0A0M6Y7F8_9HYPH</name>
<dbReference type="RefSeq" id="WP_055659718.1">
    <property type="nucleotide sequence ID" value="NZ_CXST01000003.1"/>
</dbReference>
<dbReference type="InterPro" id="IPR011577">
    <property type="entry name" value="Cyt_b561_bac/Ni-Hgenase"/>
</dbReference>
<comment type="similarity">
    <text evidence="12">Belongs to the cytochrome b561 family.</text>
</comment>
<feature type="transmembrane region" description="Helical" evidence="13">
    <location>
        <begin position="12"/>
        <end position="31"/>
    </location>
</feature>
<organism evidence="15 16">
    <name type="scientific">Roseibium aggregatum</name>
    <dbReference type="NCBI Taxonomy" id="187304"/>
    <lineage>
        <taxon>Bacteria</taxon>
        <taxon>Pseudomonadati</taxon>
        <taxon>Pseudomonadota</taxon>
        <taxon>Alphaproteobacteria</taxon>
        <taxon>Hyphomicrobiales</taxon>
        <taxon>Stappiaceae</taxon>
        <taxon>Roseibium</taxon>
    </lineage>
</organism>
<protein>
    <recommendedName>
        <fullName evidence="14">Cytochrome b561 bacterial/Ni-hydrogenase domain-containing protein</fullName>
    </recommendedName>
</protein>
<evidence type="ECO:0000256" key="12">
    <source>
        <dbReference type="ARBA" id="ARBA00037975"/>
    </source>
</evidence>
<keyword evidence="11 13" id="KW-0472">Membrane</keyword>
<keyword evidence="3" id="KW-0813">Transport</keyword>
<dbReference type="Pfam" id="PF01292">
    <property type="entry name" value="Ni_hydr_CYTB"/>
    <property type="match status" value="1"/>
</dbReference>
<keyword evidence="8" id="KW-0249">Electron transport</keyword>
<dbReference type="InterPro" id="IPR016174">
    <property type="entry name" value="Di-haem_cyt_TM"/>
</dbReference>
<dbReference type="Proteomes" id="UP000048926">
    <property type="component" value="Unassembled WGS sequence"/>
</dbReference>
<keyword evidence="10" id="KW-0408">Iron</keyword>
<dbReference type="GO" id="GO:0046872">
    <property type="term" value="F:metal ion binding"/>
    <property type="evidence" value="ECO:0007669"/>
    <property type="project" value="UniProtKB-KW"/>
</dbReference>
<evidence type="ECO:0000256" key="5">
    <source>
        <dbReference type="ARBA" id="ARBA00022617"/>
    </source>
</evidence>
<proteinExistence type="inferred from homology"/>
<evidence type="ECO:0000256" key="4">
    <source>
        <dbReference type="ARBA" id="ARBA00022475"/>
    </source>
</evidence>
<gene>
    <name evidence="15" type="ORF">LAL4801_04492</name>
</gene>
<evidence type="ECO:0000256" key="10">
    <source>
        <dbReference type="ARBA" id="ARBA00023004"/>
    </source>
</evidence>
<dbReference type="GO" id="GO:0009055">
    <property type="term" value="F:electron transfer activity"/>
    <property type="evidence" value="ECO:0007669"/>
    <property type="project" value="InterPro"/>
</dbReference>
<evidence type="ECO:0000256" key="13">
    <source>
        <dbReference type="SAM" id="Phobius"/>
    </source>
</evidence>
<accession>A0A0M6Y7F8</accession>
<sequence length="163" mass="16985">MAALPVTGNRLLHWTIAALTISALATGYALTNNEPFSPNLLRTHLGLGLSAGLLALVRTIFWLAKEAPQPVFAVHSGLQQAIGKGVHAALRLVPLLLLVSGIGMIVISVSLEKIANGTLPGLAAFAGLPPAGLHHAAALLLAALIGLHSLAALWHWQRRSFTA</sequence>
<evidence type="ECO:0000256" key="6">
    <source>
        <dbReference type="ARBA" id="ARBA00022692"/>
    </source>
</evidence>